<feature type="compositionally biased region" description="Polar residues" evidence="3">
    <location>
        <begin position="480"/>
        <end position="491"/>
    </location>
</feature>
<feature type="region of interest" description="Disordered" evidence="3">
    <location>
        <begin position="437"/>
        <end position="597"/>
    </location>
</feature>
<feature type="compositionally biased region" description="Low complexity" evidence="3">
    <location>
        <begin position="701"/>
        <end position="723"/>
    </location>
</feature>
<dbReference type="EMBL" id="KV427606">
    <property type="protein sequence ID" value="KZT12272.1"/>
    <property type="molecule type" value="Genomic_DNA"/>
</dbReference>
<feature type="domain" description="Protein kinase" evidence="4">
    <location>
        <begin position="109"/>
        <end position="433"/>
    </location>
</feature>
<dbReference type="PANTHER" id="PTHR24346">
    <property type="entry name" value="MAP/MICROTUBULE AFFINITY-REGULATING KINASE"/>
    <property type="match status" value="1"/>
</dbReference>
<name>A0A165HW84_9APHY</name>
<dbReference type="GO" id="GO:0005737">
    <property type="term" value="C:cytoplasm"/>
    <property type="evidence" value="ECO:0007669"/>
    <property type="project" value="TreeGrafter"/>
</dbReference>
<dbReference type="Gene3D" id="1.10.510.10">
    <property type="entry name" value="Transferase(Phosphotransferase) domain 1"/>
    <property type="match status" value="2"/>
</dbReference>
<feature type="region of interest" description="Disordered" evidence="3">
    <location>
        <begin position="305"/>
        <end position="326"/>
    </location>
</feature>
<dbReference type="GO" id="GO:0005524">
    <property type="term" value="F:ATP binding"/>
    <property type="evidence" value="ECO:0007669"/>
    <property type="project" value="UniProtKB-KW"/>
</dbReference>
<dbReference type="GO" id="GO:0000226">
    <property type="term" value="P:microtubule cytoskeleton organization"/>
    <property type="evidence" value="ECO:0007669"/>
    <property type="project" value="TreeGrafter"/>
</dbReference>
<feature type="compositionally biased region" description="Low complexity" evidence="3">
    <location>
        <begin position="315"/>
        <end position="326"/>
    </location>
</feature>
<feature type="compositionally biased region" description="Polar residues" evidence="3">
    <location>
        <begin position="583"/>
        <end position="595"/>
    </location>
</feature>
<keyword evidence="6" id="KW-1185">Reference proteome</keyword>
<dbReference type="PROSITE" id="PS00108">
    <property type="entry name" value="PROTEIN_KINASE_ST"/>
    <property type="match status" value="1"/>
</dbReference>
<evidence type="ECO:0000259" key="4">
    <source>
        <dbReference type="PROSITE" id="PS50011"/>
    </source>
</evidence>
<feature type="region of interest" description="Disordered" evidence="3">
    <location>
        <begin position="1"/>
        <end position="20"/>
    </location>
</feature>
<dbReference type="InterPro" id="IPR011009">
    <property type="entry name" value="Kinase-like_dom_sf"/>
</dbReference>
<dbReference type="RefSeq" id="XP_040769920.1">
    <property type="nucleotide sequence ID" value="XM_040905441.1"/>
</dbReference>
<feature type="compositionally biased region" description="Basic residues" evidence="3">
    <location>
        <begin position="516"/>
        <end position="526"/>
    </location>
</feature>
<feature type="compositionally biased region" description="Polar residues" evidence="3">
    <location>
        <begin position="734"/>
        <end position="744"/>
    </location>
</feature>
<dbReference type="GO" id="GO:0035556">
    <property type="term" value="P:intracellular signal transduction"/>
    <property type="evidence" value="ECO:0007669"/>
    <property type="project" value="TreeGrafter"/>
</dbReference>
<reference evidence="5 6" key="1">
    <citation type="journal article" date="2016" name="Mol. Biol. Evol.">
        <title>Comparative Genomics of Early-Diverging Mushroom-Forming Fungi Provides Insights into the Origins of Lignocellulose Decay Capabilities.</title>
        <authorList>
            <person name="Nagy L.G."/>
            <person name="Riley R."/>
            <person name="Tritt A."/>
            <person name="Adam C."/>
            <person name="Daum C."/>
            <person name="Floudas D."/>
            <person name="Sun H."/>
            <person name="Yadav J.S."/>
            <person name="Pangilinan J."/>
            <person name="Larsson K.H."/>
            <person name="Matsuura K."/>
            <person name="Barry K."/>
            <person name="Labutti K."/>
            <person name="Kuo R."/>
            <person name="Ohm R.A."/>
            <person name="Bhattacharya S.S."/>
            <person name="Shirouzu T."/>
            <person name="Yoshinaga Y."/>
            <person name="Martin F.M."/>
            <person name="Grigoriev I.V."/>
            <person name="Hibbett D.S."/>
        </authorList>
    </citation>
    <scope>NUCLEOTIDE SEQUENCE [LARGE SCALE GENOMIC DNA]</scope>
    <source>
        <strain evidence="5 6">93-53</strain>
    </source>
</reference>
<dbReference type="SMART" id="SM00220">
    <property type="entry name" value="S_TKc"/>
    <property type="match status" value="1"/>
</dbReference>
<accession>A0A165HW84</accession>
<evidence type="ECO:0000313" key="6">
    <source>
        <dbReference type="Proteomes" id="UP000076871"/>
    </source>
</evidence>
<dbReference type="InParanoid" id="A0A165HW84"/>
<feature type="compositionally biased region" description="Polar residues" evidence="3">
    <location>
        <begin position="532"/>
        <end position="542"/>
    </location>
</feature>
<keyword evidence="2" id="KW-0067">ATP-binding</keyword>
<dbReference type="InterPro" id="IPR000719">
    <property type="entry name" value="Prot_kinase_dom"/>
</dbReference>
<feature type="compositionally biased region" description="Polar residues" evidence="3">
    <location>
        <begin position="1"/>
        <end position="11"/>
    </location>
</feature>
<dbReference type="PANTHER" id="PTHR24346:SF76">
    <property type="entry name" value="NON-SPECIFIC SERINE_THREONINE PROTEIN KINASE"/>
    <property type="match status" value="1"/>
</dbReference>
<organism evidence="5 6">
    <name type="scientific">Laetiporus sulphureus 93-53</name>
    <dbReference type="NCBI Taxonomy" id="1314785"/>
    <lineage>
        <taxon>Eukaryota</taxon>
        <taxon>Fungi</taxon>
        <taxon>Dikarya</taxon>
        <taxon>Basidiomycota</taxon>
        <taxon>Agaricomycotina</taxon>
        <taxon>Agaricomycetes</taxon>
        <taxon>Polyporales</taxon>
        <taxon>Laetiporus</taxon>
    </lineage>
</organism>
<dbReference type="OrthoDB" id="4062651at2759"/>
<dbReference type="GO" id="GO:0004674">
    <property type="term" value="F:protein serine/threonine kinase activity"/>
    <property type="evidence" value="ECO:0007669"/>
    <property type="project" value="TreeGrafter"/>
</dbReference>
<feature type="compositionally biased region" description="Low complexity" evidence="3">
    <location>
        <begin position="543"/>
        <end position="557"/>
    </location>
</feature>
<evidence type="ECO:0000313" key="5">
    <source>
        <dbReference type="EMBL" id="KZT12272.1"/>
    </source>
</evidence>
<dbReference type="AlphaFoldDB" id="A0A165HW84"/>
<dbReference type="STRING" id="1314785.A0A165HW84"/>
<gene>
    <name evidence="5" type="ORF">LAESUDRAFT_670672</name>
</gene>
<keyword evidence="5" id="KW-0418">Kinase</keyword>
<dbReference type="InterPro" id="IPR008271">
    <property type="entry name" value="Ser/Thr_kinase_AS"/>
</dbReference>
<dbReference type="Pfam" id="PF00069">
    <property type="entry name" value="Pkinase"/>
    <property type="match status" value="2"/>
</dbReference>
<dbReference type="GeneID" id="63822471"/>
<evidence type="ECO:0000256" key="3">
    <source>
        <dbReference type="SAM" id="MobiDB-lite"/>
    </source>
</evidence>
<evidence type="ECO:0000256" key="1">
    <source>
        <dbReference type="ARBA" id="ARBA00022741"/>
    </source>
</evidence>
<dbReference type="Proteomes" id="UP000076871">
    <property type="component" value="Unassembled WGS sequence"/>
</dbReference>
<evidence type="ECO:0000256" key="2">
    <source>
        <dbReference type="ARBA" id="ARBA00022840"/>
    </source>
</evidence>
<sequence length="744" mass="81678">MLSAASESTQHGVPIPDYDETVATMRPNSTLDNRDCDEDALTKGLEHEQQLSLQLEAISSHLNGKFASRLEPVEDQSMSPAAIFLSSFSPTLSEAASRSDSEGDIISGYQLGPVIAVGGSSVIRQATSSQGGTVAVKIVRRSDLDKQADAVLARKRLDREAAVWSTLSHEHILPLFSVYRTPNADYFFTLYCPAGSLFDILKRDGRPALPQDEAGMMFRQVVRGLRYLHEVAGIVHGDMKLENVLVDEMGVCRISDFGMARKIGEIHEEQTQSNVHKVHKTRLGAHSRIPHRKQGHLSSHLSMIRHEGGSRHRNSSPLPISSSVESTPSNYDYNPGSLPYAAPELLLPSSSAPRSPNPAQDIWALGVMLYALLTGRLPFVDSYDPRLQMKILHGVFDMPKGIGRGAESVLQGCLERSVPSRWTIAMVDEVAWGIGWGEEGDSATPPESRCTPPRVASSSRSRSRPGVQLDTAAIDDAESVRSSSLATCSGNRSLSVRPRRSRSSSRHPHHPYEIHHHIHPHPHPHPRPTEPSFSALTNAILRTNSTSSDSSSSPNDSAVLMTPSSSQESERRRGRSSQMKLPWSSQQHAPDSRSVSPLEALLTPRDQSELEYHSMHPWDKNTDAIDVSGQGGEAFNGMQDAVLAEIDAESIVEDEDTQWDEGLNVEHRSTFSRPSARHRSRSLDDRRRKLRAGSMPPAAARSTSWRSSYPPSSHSSEYSSASTPKPISRKSRSGRSQSVDLAFD</sequence>
<dbReference type="SUPFAM" id="SSF56112">
    <property type="entry name" value="Protein kinase-like (PK-like)"/>
    <property type="match status" value="1"/>
</dbReference>
<feature type="compositionally biased region" description="Basic residues" evidence="3">
    <location>
        <begin position="497"/>
        <end position="509"/>
    </location>
</feature>
<feature type="region of interest" description="Disordered" evidence="3">
    <location>
        <begin position="668"/>
        <end position="744"/>
    </location>
</feature>
<keyword evidence="1" id="KW-0547">Nucleotide-binding</keyword>
<dbReference type="PROSITE" id="PS50011">
    <property type="entry name" value="PROTEIN_KINASE_DOM"/>
    <property type="match status" value="1"/>
</dbReference>
<keyword evidence="5" id="KW-0808">Transferase</keyword>
<proteinExistence type="predicted"/>
<protein>
    <submittedName>
        <fullName evidence="5">Kinase-like protein</fullName>
    </submittedName>
</protein>